<evidence type="ECO:0000313" key="2">
    <source>
        <dbReference type="EMBL" id="OXV06542.1"/>
    </source>
</evidence>
<proteinExistence type="predicted"/>
<accession>A0A232LQY7</accession>
<dbReference type="EMBL" id="NPHW01005634">
    <property type="protein sequence ID" value="OXV06542.1"/>
    <property type="molecule type" value="Genomic_DNA"/>
</dbReference>
<gene>
    <name evidence="2" type="ORF">Egran_05690</name>
</gene>
<name>A0A232LQY7_9EURO</name>
<evidence type="ECO:0000313" key="3">
    <source>
        <dbReference type="Proteomes" id="UP000243515"/>
    </source>
</evidence>
<protein>
    <submittedName>
        <fullName evidence="2">Uncharacterized protein</fullName>
    </submittedName>
</protein>
<comment type="caution">
    <text evidence="2">The sequence shown here is derived from an EMBL/GenBank/DDBJ whole genome shotgun (WGS) entry which is preliminary data.</text>
</comment>
<dbReference type="Proteomes" id="UP000243515">
    <property type="component" value="Unassembled WGS sequence"/>
</dbReference>
<evidence type="ECO:0000256" key="1">
    <source>
        <dbReference type="SAM" id="MobiDB-lite"/>
    </source>
</evidence>
<reference evidence="2 3" key="1">
    <citation type="journal article" date="2015" name="Environ. Microbiol.">
        <title>Metagenome sequence of Elaphomyces granulatus from sporocarp tissue reveals Ascomycota ectomycorrhizal fingerprints of genome expansion and a Proteobacteria-rich microbiome.</title>
        <authorList>
            <person name="Quandt C.A."/>
            <person name="Kohler A."/>
            <person name="Hesse C.N."/>
            <person name="Sharpton T.J."/>
            <person name="Martin F."/>
            <person name="Spatafora J.W."/>
        </authorList>
    </citation>
    <scope>NUCLEOTIDE SEQUENCE [LARGE SCALE GENOMIC DNA]</scope>
    <source>
        <strain evidence="2 3">OSC145934</strain>
    </source>
</reference>
<dbReference type="OrthoDB" id="76567at2759"/>
<organism evidence="2 3">
    <name type="scientific">Elaphomyces granulatus</name>
    <dbReference type="NCBI Taxonomy" id="519963"/>
    <lineage>
        <taxon>Eukaryota</taxon>
        <taxon>Fungi</taxon>
        <taxon>Dikarya</taxon>
        <taxon>Ascomycota</taxon>
        <taxon>Pezizomycotina</taxon>
        <taxon>Eurotiomycetes</taxon>
        <taxon>Eurotiomycetidae</taxon>
        <taxon>Eurotiales</taxon>
        <taxon>Elaphomycetaceae</taxon>
        <taxon>Elaphomyces</taxon>
    </lineage>
</organism>
<dbReference type="AlphaFoldDB" id="A0A232LQY7"/>
<feature type="region of interest" description="Disordered" evidence="1">
    <location>
        <begin position="217"/>
        <end position="240"/>
    </location>
</feature>
<feature type="compositionally biased region" description="Polar residues" evidence="1">
    <location>
        <begin position="228"/>
        <end position="240"/>
    </location>
</feature>
<keyword evidence="3" id="KW-1185">Reference proteome</keyword>
<sequence length="240" mass="26637">MSQKPFLRSSGVREDHQSAQAIFLEIKKAIQSATKESFLVYQGIDEETGSCVERSLDEDKDVEGRNSRVCYNSCALILHVNIMPGFIHDSHQPWLEIQKGRMLQTGFITFDEFAHLHLFVGTTVRGFAPPYAASSKQPDQMILPPGLNMPTLAVEAGWSESTTKLKGDMRLWIRGGAVNIVLLFKWSKLVGGRVKGWVEVYEPGPGGAEKLIQSEAQNNRHPRPAIRNGNTPPSKSTGHI</sequence>